<feature type="region of interest" description="Disordered" evidence="6">
    <location>
        <begin position="1"/>
        <end position="48"/>
    </location>
</feature>
<feature type="compositionally biased region" description="Polar residues" evidence="6">
    <location>
        <begin position="494"/>
        <end position="505"/>
    </location>
</feature>
<feature type="compositionally biased region" description="Basic and acidic residues" evidence="6">
    <location>
        <begin position="463"/>
        <end position="472"/>
    </location>
</feature>
<evidence type="ECO:0000256" key="5">
    <source>
        <dbReference type="ARBA" id="ARBA00023242"/>
    </source>
</evidence>
<evidence type="ECO:0008006" key="11">
    <source>
        <dbReference type="Google" id="ProtNLM"/>
    </source>
</evidence>
<keyword evidence="5" id="KW-0539">Nucleus</keyword>
<dbReference type="InterPro" id="IPR012935">
    <property type="entry name" value="NuBaID_N"/>
</dbReference>
<keyword evidence="3" id="KW-0863">Zinc-finger</keyword>
<gene>
    <name evidence="9" type="ORF">BBAD15_g1779</name>
</gene>
<dbReference type="Pfam" id="PF08600">
    <property type="entry name" value="NuBaID_C"/>
    <property type="match status" value="1"/>
</dbReference>
<reference evidence="9 10" key="1">
    <citation type="submission" date="2012-10" db="EMBL/GenBank/DDBJ databases">
        <title>Genome sequencing and analysis of entomopathogenic fungi Beauveria bassiana D1-5.</title>
        <authorList>
            <person name="Li Q."/>
            <person name="Wang L."/>
            <person name="Zhang Z."/>
            <person name="Wang Q."/>
            <person name="Ren J."/>
            <person name="Wang M."/>
            <person name="Xu W."/>
            <person name="Wang J."/>
            <person name="Lu Y."/>
            <person name="Du Q."/>
            <person name="Sun Z."/>
        </authorList>
    </citation>
    <scope>NUCLEOTIDE SEQUENCE [LARGE SCALE GENOMIC DNA]</scope>
    <source>
        <strain evidence="9 10">D1-5</strain>
    </source>
</reference>
<feature type="region of interest" description="Disordered" evidence="6">
    <location>
        <begin position="413"/>
        <end position="505"/>
    </location>
</feature>
<evidence type="ECO:0000313" key="10">
    <source>
        <dbReference type="Proteomes" id="UP000030106"/>
    </source>
</evidence>
<dbReference type="GO" id="GO:0008270">
    <property type="term" value="F:zinc ion binding"/>
    <property type="evidence" value="ECO:0007669"/>
    <property type="project" value="UniProtKB-KW"/>
</dbReference>
<evidence type="ECO:0000256" key="1">
    <source>
        <dbReference type="ARBA" id="ARBA00004123"/>
    </source>
</evidence>
<protein>
    <recommendedName>
        <fullName evidence="11">mRNA export factor rsm1</fullName>
    </recommendedName>
</protein>
<evidence type="ECO:0000256" key="4">
    <source>
        <dbReference type="ARBA" id="ARBA00022833"/>
    </source>
</evidence>
<dbReference type="GO" id="GO:0005634">
    <property type="term" value="C:nucleus"/>
    <property type="evidence" value="ECO:0007669"/>
    <property type="project" value="UniProtKB-SubCell"/>
</dbReference>
<comment type="subcellular location">
    <subcellularLocation>
        <location evidence="1">Nucleus</location>
    </subcellularLocation>
</comment>
<dbReference type="Pfam" id="PF07967">
    <property type="entry name" value="zf-C3HC"/>
    <property type="match status" value="1"/>
</dbReference>
<sequence>MNATKRKFNALLQGLNSPRPSPPDQKPRKTADITAGTAASSSLPSSPLSTIAQKKRRMGVAPAADTASSSSLLSLASIASLRRPLQTPPPAARPPEVAARYCPGDREQLLRRLASFQEITSWTPKPDRVGEVEWAKRGWVCHGKERVRCALCHKELVVKLNRKEQDGKEVSVLIASEIGSACRKICGTYRFFTSTGLSMEKTWMRWYVLIYTPPESLVTYINTFLDSLLRISFSNSSSTLESLRQRYDELCSRQSFLPYEFNIRLPEDLVLDTVLKQLPENFFTHPPPATAATTGQTPNRAALALALTGWQGLSNVRIGAVPNSASCHTCQRRLGLWMFKSKEVDENGKVLVPAAMDHLDPIREHRFFCPWKNPEAQSRVGATGKDAQVTAWMSLLQMLKNESELRSIYQGHHRKSLAGQAPPVPEKDNVNPSTPQKAVPVLLEPMSNASAKTTAPELDEADRDAKDKERWARLRKVKSLFDTKASRKSKIPETPQSNKAATPQK</sequence>
<evidence type="ECO:0000313" key="9">
    <source>
        <dbReference type="EMBL" id="KGQ12474.1"/>
    </source>
</evidence>
<dbReference type="InterPro" id="IPR013909">
    <property type="entry name" value="NuBaID_C"/>
</dbReference>
<dbReference type="STRING" id="1245745.A0A0A2WH46"/>
<feature type="compositionally biased region" description="Low complexity" evidence="6">
    <location>
        <begin position="37"/>
        <end position="48"/>
    </location>
</feature>
<feature type="domain" description="C3HC-type" evidence="7">
    <location>
        <begin position="103"/>
        <end position="170"/>
    </location>
</feature>
<dbReference type="EMBL" id="ANFO01000116">
    <property type="protein sequence ID" value="KGQ12474.1"/>
    <property type="molecule type" value="Genomic_DNA"/>
</dbReference>
<dbReference type="Proteomes" id="UP000030106">
    <property type="component" value="Unassembled WGS sequence"/>
</dbReference>
<evidence type="ECO:0000256" key="6">
    <source>
        <dbReference type="SAM" id="MobiDB-lite"/>
    </source>
</evidence>
<keyword evidence="2" id="KW-0479">Metal-binding</keyword>
<feature type="domain" description="NuBaID C-terminal" evidence="8">
    <location>
        <begin position="302"/>
        <end position="406"/>
    </location>
</feature>
<dbReference type="PANTHER" id="PTHR15835">
    <property type="entry name" value="NUCLEAR-INTERACTING PARTNER OF ALK"/>
    <property type="match status" value="1"/>
</dbReference>
<evidence type="ECO:0000259" key="8">
    <source>
        <dbReference type="Pfam" id="PF08600"/>
    </source>
</evidence>
<accession>A0A0A2WH46</accession>
<dbReference type="AlphaFoldDB" id="A0A0A2WH46"/>
<dbReference type="OrthoDB" id="2592092at2759"/>
<evidence type="ECO:0000256" key="2">
    <source>
        <dbReference type="ARBA" id="ARBA00022723"/>
    </source>
</evidence>
<dbReference type="HOGENOM" id="CLU_031412_0_0_1"/>
<proteinExistence type="predicted"/>
<evidence type="ECO:0000259" key="7">
    <source>
        <dbReference type="Pfam" id="PF07967"/>
    </source>
</evidence>
<evidence type="ECO:0000256" key="3">
    <source>
        <dbReference type="ARBA" id="ARBA00022771"/>
    </source>
</evidence>
<keyword evidence="4" id="KW-0862">Zinc</keyword>
<organism evidence="9 10">
    <name type="scientific">Beauveria bassiana D1-5</name>
    <dbReference type="NCBI Taxonomy" id="1245745"/>
    <lineage>
        <taxon>Eukaryota</taxon>
        <taxon>Fungi</taxon>
        <taxon>Dikarya</taxon>
        <taxon>Ascomycota</taxon>
        <taxon>Pezizomycotina</taxon>
        <taxon>Sordariomycetes</taxon>
        <taxon>Hypocreomycetidae</taxon>
        <taxon>Hypocreales</taxon>
        <taxon>Cordycipitaceae</taxon>
        <taxon>Beauveria</taxon>
    </lineage>
</organism>
<comment type="caution">
    <text evidence="9">The sequence shown here is derived from an EMBL/GenBank/DDBJ whole genome shotgun (WGS) entry which is preliminary data.</text>
</comment>
<name>A0A0A2WH46_BEABA</name>
<dbReference type="PANTHER" id="PTHR15835:SF6">
    <property type="entry name" value="ZINC FINGER C3HC-TYPE PROTEIN 1"/>
    <property type="match status" value="1"/>
</dbReference>